<name>A0ABS0X0F2_9ACTN</name>
<sequence length="96" mass="9730">MRRIAPTLGSLVTAGMLAFAAPGSAVAASGTLFLDDTAYENPSGCYPAPASPLRITNRTNEPAAVFALPNCTGLVIAVVESGQKLDSPAGVSVLIR</sequence>
<reference evidence="2 3" key="1">
    <citation type="submission" date="2020-12" db="EMBL/GenBank/DDBJ databases">
        <title>Streptomyces typhae sp. nov., a novel endophytic actinomycete isolated from the root of cattail pollen (Typha angustifolia L.).</title>
        <authorList>
            <person name="Peng C."/>
            <person name="Liu C."/>
        </authorList>
    </citation>
    <scope>NUCLEOTIDE SEQUENCE [LARGE SCALE GENOMIC DNA]</scope>
    <source>
        <strain evidence="2 3">JCM 4753</strain>
    </source>
</reference>
<evidence type="ECO:0000313" key="3">
    <source>
        <dbReference type="Proteomes" id="UP000634780"/>
    </source>
</evidence>
<dbReference type="EMBL" id="JAEKOZ010000003">
    <property type="protein sequence ID" value="MBJ3806658.1"/>
    <property type="molecule type" value="Genomic_DNA"/>
</dbReference>
<keyword evidence="1" id="KW-0732">Signal</keyword>
<comment type="caution">
    <text evidence="2">The sequence shown here is derived from an EMBL/GenBank/DDBJ whole genome shotgun (WGS) entry which is preliminary data.</text>
</comment>
<evidence type="ECO:0008006" key="4">
    <source>
        <dbReference type="Google" id="ProtNLM"/>
    </source>
</evidence>
<evidence type="ECO:0000313" key="2">
    <source>
        <dbReference type="EMBL" id="MBJ3806658.1"/>
    </source>
</evidence>
<feature type="signal peptide" evidence="1">
    <location>
        <begin position="1"/>
        <end position="27"/>
    </location>
</feature>
<gene>
    <name evidence="2" type="ORF">JGB26_05930</name>
</gene>
<protein>
    <recommendedName>
        <fullName evidence="4">Secreted protein</fullName>
    </recommendedName>
</protein>
<dbReference type="RefSeq" id="WP_190116266.1">
    <property type="nucleotide sequence ID" value="NZ_BMVR01000005.1"/>
</dbReference>
<evidence type="ECO:0000256" key="1">
    <source>
        <dbReference type="SAM" id="SignalP"/>
    </source>
</evidence>
<dbReference type="Proteomes" id="UP000634780">
    <property type="component" value="Unassembled WGS sequence"/>
</dbReference>
<organism evidence="2 3">
    <name type="scientific">Streptomyces flavofungini</name>
    <dbReference type="NCBI Taxonomy" id="68200"/>
    <lineage>
        <taxon>Bacteria</taxon>
        <taxon>Bacillati</taxon>
        <taxon>Actinomycetota</taxon>
        <taxon>Actinomycetes</taxon>
        <taxon>Kitasatosporales</taxon>
        <taxon>Streptomycetaceae</taxon>
        <taxon>Streptomyces</taxon>
    </lineage>
</organism>
<proteinExistence type="predicted"/>
<accession>A0ABS0X0F2</accession>
<keyword evidence="3" id="KW-1185">Reference proteome</keyword>
<feature type="chain" id="PRO_5046737772" description="Secreted protein" evidence="1">
    <location>
        <begin position="28"/>
        <end position="96"/>
    </location>
</feature>